<evidence type="ECO:0000256" key="3">
    <source>
        <dbReference type="ARBA" id="ARBA00004629"/>
    </source>
</evidence>
<comment type="caution">
    <text evidence="20">The sequence shown here is derived from an EMBL/GenBank/DDBJ whole genome shotgun (WGS) entry which is preliminary data.</text>
</comment>
<keyword evidence="8" id="KW-0493">Microtubule</keyword>
<keyword evidence="13" id="KW-0206">Cytoskeleton</keyword>
<sequence length="361" mass="40054">MNSHHSRSKVRKKSELERRALKKDNYKLLRRYTGGLPHRGVLSYHNTTVKLGCHMLGLATVPSMNNKPEQANAFTSQVSTGDPDPRLSAPDCELVPPLPTGSYRFPSTMSLLSAHFEQIAISCQGIDSLPFPPPRIFTNALLSNHDITSLIRDTESHERALFSVPPPPPPVTAQPHENPKPSSRRQTVFNVASGEVTTSASTGRAGAAPRRNTAVAAVLGGDLHEQIRRSERRGGKDDVDVETLLKGAEKLCGVYPLPGALERIAAQRTKYSHSRNTLAYYEAKVEEQAEALRQMNKDHWMDEDEDEDEGMEGSGDGNDEIVTEEELKRTEAEVRELENKKRELQERLCGMDKDLGALLNM</sequence>
<dbReference type="Pfam" id="PF08657">
    <property type="entry name" value="DASH_Spc34"/>
    <property type="match status" value="2"/>
</dbReference>
<evidence type="ECO:0000256" key="19">
    <source>
        <dbReference type="SAM" id="MobiDB-lite"/>
    </source>
</evidence>
<feature type="compositionally biased region" description="Acidic residues" evidence="19">
    <location>
        <begin position="302"/>
        <end position="324"/>
    </location>
</feature>
<gene>
    <name evidence="20" type="ORF">RRF57_000881</name>
</gene>
<evidence type="ECO:0000313" key="20">
    <source>
        <dbReference type="EMBL" id="KAK5625165.1"/>
    </source>
</evidence>
<evidence type="ECO:0000256" key="7">
    <source>
        <dbReference type="ARBA" id="ARBA00022618"/>
    </source>
</evidence>
<keyword evidence="15" id="KW-0131">Cell cycle</keyword>
<dbReference type="GO" id="GO:0008608">
    <property type="term" value="P:attachment of spindle microtubules to kinetochore"/>
    <property type="evidence" value="ECO:0007669"/>
    <property type="project" value="InterPro"/>
</dbReference>
<protein>
    <recommendedName>
        <fullName evidence="17">DASH complex subunit SPC34</fullName>
    </recommendedName>
    <alternativeName>
        <fullName evidence="18">Outer kinetochore protein SPC34</fullName>
    </alternativeName>
</protein>
<comment type="similarity">
    <text evidence="4">Belongs to the DASH complex SPC34 family.</text>
</comment>
<keyword evidence="21" id="KW-1185">Reference proteome</keyword>
<evidence type="ECO:0000256" key="17">
    <source>
        <dbReference type="ARBA" id="ARBA00044112"/>
    </source>
</evidence>
<evidence type="ECO:0000256" key="6">
    <source>
        <dbReference type="ARBA" id="ARBA00022490"/>
    </source>
</evidence>
<feature type="compositionally biased region" description="Basic and acidic residues" evidence="19">
    <location>
        <begin position="325"/>
        <end position="334"/>
    </location>
</feature>
<evidence type="ECO:0000256" key="9">
    <source>
        <dbReference type="ARBA" id="ARBA00022776"/>
    </source>
</evidence>
<keyword evidence="16" id="KW-0137">Centromere</keyword>
<reference evidence="20 21" key="1">
    <citation type="submission" date="2023-10" db="EMBL/GenBank/DDBJ databases">
        <title>Draft genome sequence of Xylaria bambusicola isolate GMP-LS, the root and basal stem rot pathogen of sugarcane in Indonesia.</title>
        <authorList>
            <person name="Selvaraj P."/>
            <person name="Muralishankar V."/>
            <person name="Muruganantham S."/>
            <person name="Sp S."/>
            <person name="Haryani S."/>
            <person name="Lau K.J.X."/>
            <person name="Naqvi N.I."/>
        </authorList>
    </citation>
    <scope>NUCLEOTIDE SEQUENCE [LARGE SCALE GENOMIC DNA]</scope>
    <source>
        <strain evidence="20">GMP-LS</strain>
    </source>
</reference>
<evidence type="ECO:0000256" key="5">
    <source>
        <dbReference type="ARBA" id="ARBA00022454"/>
    </source>
</evidence>
<keyword evidence="12" id="KW-0175">Coiled coil</keyword>
<evidence type="ECO:0000256" key="10">
    <source>
        <dbReference type="ARBA" id="ARBA00022829"/>
    </source>
</evidence>
<dbReference type="GO" id="GO:0042729">
    <property type="term" value="C:DASH complex"/>
    <property type="evidence" value="ECO:0007669"/>
    <property type="project" value="InterPro"/>
</dbReference>
<keyword evidence="10" id="KW-0159">Chromosome partition</keyword>
<dbReference type="GO" id="GO:0005876">
    <property type="term" value="C:spindle microtubule"/>
    <property type="evidence" value="ECO:0007669"/>
    <property type="project" value="InterPro"/>
</dbReference>
<evidence type="ECO:0000256" key="18">
    <source>
        <dbReference type="ARBA" id="ARBA00044346"/>
    </source>
</evidence>
<keyword evidence="11" id="KW-0995">Kinetochore</keyword>
<evidence type="ECO:0000256" key="1">
    <source>
        <dbReference type="ARBA" id="ARBA00004123"/>
    </source>
</evidence>
<feature type="region of interest" description="Disordered" evidence="19">
    <location>
        <begin position="164"/>
        <end position="184"/>
    </location>
</feature>
<dbReference type="AlphaFoldDB" id="A0AAN7U4N4"/>
<evidence type="ECO:0000256" key="14">
    <source>
        <dbReference type="ARBA" id="ARBA00023242"/>
    </source>
</evidence>
<proteinExistence type="inferred from homology"/>
<evidence type="ECO:0000256" key="11">
    <source>
        <dbReference type="ARBA" id="ARBA00022838"/>
    </source>
</evidence>
<dbReference type="Proteomes" id="UP001305414">
    <property type="component" value="Unassembled WGS sequence"/>
</dbReference>
<evidence type="ECO:0000256" key="16">
    <source>
        <dbReference type="ARBA" id="ARBA00023328"/>
    </source>
</evidence>
<feature type="region of interest" description="Disordered" evidence="19">
    <location>
        <begin position="302"/>
        <end position="334"/>
    </location>
</feature>
<keyword evidence="7" id="KW-0132">Cell division</keyword>
<keyword evidence="5" id="KW-0158">Chromosome</keyword>
<organism evidence="20 21">
    <name type="scientific">Xylaria bambusicola</name>
    <dbReference type="NCBI Taxonomy" id="326684"/>
    <lineage>
        <taxon>Eukaryota</taxon>
        <taxon>Fungi</taxon>
        <taxon>Dikarya</taxon>
        <taxon>Ascomycota</taxon>
        <taxon>Pezizomycotina</taxon>
        <taxon>Sordariomycetes</taxon>
        <taxon>Xylariomycetidae</taxon>
        <taxon>Xylariales</taxon>
        <taxon>Xylariaceae</taxon>
        <taxon>Xylaria</taxon>
    </lineage>
</organism>
<evidence type="ECO:0000256" key="12">
    <source>
        <dbReference type="ARBA" id="ARBA00023054"/>
    </source>
</evidence>
<evidence type="ECO:0000256" key="2">
    <source>
        <dbReference type="ARBA" id="ARBA00004186"/>
    </source>
</evidence>
<evidence type="ECO:0000256" key="8">
    <source>
        <dbReference type="ARBA" id="ARBA00022701"/>
    </source>
</evidence>
<name>A0AAN7U4N4_9PEZI</name>
<dbReference type="EMBL" id="JAWHQM010000002">
    <property type="protein sequence ID" value="KAK5625165.1"/>
    <property type="molecule type" value="Genomic_DNA"/>
</dbReference>
<evidence type="ECO:0000313" key="21">
    <source>
        <dbReference type="Proteomes" id="UP001305414"/>
    </source>
</evidence>
<evidence type="ECO:0000256" key="4">
    <source>
        <dbReference type="ARBA" id="ARBA00008491"/>
    </source>
</evidence>
<evidence type="ECO:0000256" key="13">
    <source>
        <dbReference type="ARBA" id="ARBA00023212"/>
    </source>
</evidence>
<dbReference type="GO" id="GO:0051301">
    <property type="term" value="P:cell division"/>
    <property type="evidence" value="ECO:0007669"/>
    <property type="project" value="UniProtKB-KW"/>
</dbReference>
<keyword evidence="14" id="KW-0539">Nucleus</keyword>
<keyword evidence="6" id="KW-0963">Cytoplasm</keyword>
<evidence type="ECO:0000256" key="15">
    <source>
        <dbReference type="ARBA" id="ARBA00023306"/>
    </source>
</evidence>
<accession>A0AAN7U4N4</accession>
<comment type="subcellular location">
    <subcellularLocation>
        <location evidence="3">Chromosome</location>
        <location evidence="3">Centromere</location>
        <location evidence="3">Kinetochore</location>
    </subcellularLocation>
    <subcellularLocation>
        <location evidence="2">Cytoplasm</location>
        <location evidence="2">Cytoskeleton</location>
        <location evidence="2">Spindle</location>
    </subcellularLocation>
    <subcellularLocation>
        <location evidence="1">Nucleus</location>
    </subcellularLocation>
</comment>
<keyword evidence="9" id="KW-0498">Mitosis</keyword>
<dbReference type="InterPro" id="IPR013966">
    <property type="entry name" value="Spc34"/>
</dbReference>